<proteinExistence type="predicted"/>
<organism evidence="1">
    <name type="scientific">Arundo donax</name>
    <name type="common">Giant reed</name>
    <name type="synonym">Donax arundinaceus</name>
    <dbReference type="NCBI Taxonomy" id="35708"/>
    <lineage>
        <taxon>Eukaryota</taxon>
        <taxon>Viridiplantae</taxon>
        <taxon>Streptophyta</taxon>
        <taxon>Embryophyta</taxon>
        <taxon>Tracheophyta</taxon>
        <taxon>Spermatophyta</taxon>
        <taxon>Magnoliopsida</taxon>
        <taxon>Liliopsida</taxon>
        <taxon>Poales</taxon>
        <taxon>Poaceae</taxon>
        <taxon>PACMAD clade</taxon>
        <taxon>Arundinoideae</taxon>
        <taxon>Arundineae</taxon>
        <taxon>Arundo</taxon>
    </lineage>
</organism>
<evidence type="ECO:0000313" key="1">
    <source>
        <dbReference type="EMBL" id="JAD46932.1"/>
    </source>
</evidence>
<dbReference type="AlphaFoldDB" id="A0A0A9AIK7"/>
<dbReference type="EMBL" id="GBRH01250963">
    <property type="protein sequence ID" value="JAD46932.1"/>
    <property type="molecule type" value="Transcribed_RNA"/>
</dbReference>
<reference evidence="1" key="2">
    <citation type="journal article" date="2015" name="Data Brief">
        <title>Shoot transcriptome of the giant reed, Arundo donax.</title>
        <authorList>
            <person name="Barrero R.A."/>
            <person name="Guerrero F.D."/>
            <person name="Moolhuijzen P."/>
            <person name="Goolsby J.A."/>
            <person name="Tidwell J."/>
            <person name="Bellgard S.E."/>
            <person name="Bellgard M.I."/>
        </authorList>
    </citation>
    <scope>NUCLEOTIDE SEQUENCE</scope>
    <source>
        <tissue evidence="1">Shoot tissue taken approximately 20 cm above the soil surface</tissue>
    </source>
</reference>
<sequence length="63" mass="7221">MQRQVMMPGAAGLNYSSAFLEARRRESVGAIGLSYSSAFLEDRRREFVQKQEQLRMMIAYGCQ</sequence>
<name>A0A0A9AIK7_ARUDO</name>
<protein>
    <submittedName>
        <fullName evidence="1">Uncharacterized protein</fullName>
    </submittedName>
</protein>
<accession>A0A0A9AIK7</accession>
<reference evidence="1" key="1">
    <citation type="submission" date="2014-09" db="EMBL/GenBank/DDBJ databases">
        <authorList>
            <person name="Magalhaes I.L.F."/>
            <person name="Oliveira U."/>
            <person name="Santos F.R."/>
            <person name="Vidigal T.H.D.A."/>
            <person name="Brescovit A.D."/>
            <person name="Santos A.J."/>
        </authorList>
    </citation>
    <scope>NUCLEOTIDE SEQUENCE</scope>
    <source>
        <tissue evidence="1">Shoot tissue taken approximately 20 cm above the soil surface</tissue>
    </source>
</reference>